<comment type="caution">
    <text evidence="1">The sequence shown here is derived from an EMBL/GenBank/DDBJ whole genome shotgun (WGS) entry which is preliminary data.</text>
</comment>
<organism evidence="1 2">
    <name type="scientific">Smallanthus sonchifolius</name>
    <dbReference type="NCBI Taxonomy" id="185202"/>
    <lineage>
        <taxon>Eukaryota</taxon>
        <taxon>Viridiplantae</taxon>
        <taxon>Streptophyta</taxon>
        <taxon>Embryophyta</taxon>
        <taxon>Tracheophyta</taxon>
        <taxon>Spermatophyta</taxon>
        <taxon>Magnoliopsida</taxon>
        <taxon>eudicotyledons</taxon>
        <taxon>Gunneridae</taxon>
        <taxon>Pentapetalae</taxon>
        <taxon>asterids</taxon>
        <taxon>campanulids</taxon>
        <taxon>Asterales</taxon>
        <taxon>Asteraceae</taxon>
        <taxon>Asteroideae</taxon>
        <taxon>Heliantheae alliance</taxon>
        <taxon>Millerieae</taxon>
        <taxon>Smallanthus</taxon>
    </lineage>
</organism>
<protein>
    <submittedName>
        <fullName evidence="1">Uncharacterized protein</fullName>
    </submittedName>
</protein>
<accession>A0ACB9CCA1</accession>
<reference evidence="2" key="1">
    <citation type="journal article" date="2022" name="Mol. Ecol. Resour.">
        <title>The genomes of chicory, endive, great burdock and yacon provide insights into Asteraceae palaeo-polyploidization history and plant inulin production.</title>
        <authorList>
            <person name="Fan W."/>
            <person name="Wang S."/>
            <person name="Wang H."/>
            <person name="Wang A."/>
            <person name="Jiang F."/>
            <person name="Liu H."/>
            <person name="Zhao H."/>
            <person name="Xu D."/>
            <person name="Zhang Y."/>
        </authorList>
    </citation>
    <scope>NUCLEOTIDE SEQUENCE [LARGE SCALE GENOMIC DNA]</scope>
    <source>
        <strain evidence="2">cv. Yunnan</strain>
    </source>
</reference>
<dbReference type="EMBL" id="CM042038">
    <property type="protein sequence ID" value="KAI3731863.1"/>
    <property type="molecule type" value="Genomic_DNA"/>
</dbReference>
<name>A0ACB9CCA1_9ASTR</name>
<dbReference type="Proteomes" id="UP001056120">
    <property type="component" value="Linkage Group LG21"/>
</dbReference>
<keyword evidence="2" id="KW-1185">Reference proteome</keyword>
<sequence>MIPMTTAAATTPSMASTAVRLPHFPTVRCTAVPNLPPYQFRTSFKRVSESRRSTMFHVKASEDASSSVDTDELFNDLKSKWDAVENKPVVIIYGVGGAVAIWLTSVVIGALNKVPLLPNIMELVGVGYSGWFVYRYLLFESSRKELTTNIESIKKKITEV</sequence>
<reference evidence="1 2" key="2">
    <citation type="journal article" date="2022" name="Mol. Ecol. Resour.">
        <title>The genomes of chicory, endive, great burdock and yacon provide insights into Asteraceae paleo-polyploidization history and plant inulin production.</title>
        <authorList>
            <person name="Fan W."/>
            <person name="Wang S."/>
            <person name="Wang H."/>
            <person name="Wang A."/>
            <person name="Jiang F."/>
            <person name="Liu H."/>
            <person name="Zhao H."/>
            <person name="Xu D."/>
            <person name="Zhang Y."/>
        </authorList>
    </citation>
    <scope>NUCLEOTIDE SEQUENCE [LARGE SCALE GENOMIC DNA]</scope>
    <source>
        <strain evidence="2">cv. Yunnan</strain>
        <tissue evidence="1">Leaves</tissue>
    </source>
</reference>
<evidence type="ECO:0000313" key="1">
    <source>
        <dbReference type="EMBL" id="KAI3731863.1"/>
    </source>
</evidence>
<proteinExistence type="predicted"/>
<gene>
    <name evidence="1" type="ORF">L1987_63055</name>
</gene>
<evidence type="ECO:0000313" key="2">
    <source>
        <dbReference type="Proteomes" id="UP001056120"/>
    </source>
</evidence>